<name>A0AC61QKJ2_9BACT</name>
<evidence type="ECO:0000313" key="1">
    <source>
        <dbReference type="EMBL" id="TDF74209.1"/>
    </source>
</evidence>
<proteinExistence type="predicted"/>
<organism evidence="1 2">
    <name type="scientific">Candidatus Syntrophosphaera thermopropionivorans</name>
    <dbReference type="NCBI Taxonomy" id="2593015"/>
    <lineage>
        <taxon>Bacteria</taxon>
        <taxon>Pseudomonadati</taxon>
        <taxon>Candidatus Cloacimonadota</taxon>
        <taxon>Candidatus Cloacimonadia</taxon>
        <taxon>Candidatus Cloacimonadales</taxon>
        <taxon>Candidatus Cloacimonadaceae</taxon>
        <taxon>Candidatus Syntrophosphaera</taxon>
    </lineage>
</organism>
<keyword evidence="2" id="KW-1185">Reference proteome</keyword>
<dbReference type="Proteomes" id="UP000294588">
    <property type="component" value="Unassembled WGS sequence"/>
</dbReference>
<sequence>MCGIIGIYGNPEAARMAALGMFAEQHRGQESCGLAVSDGKVIHLYKSMGLVKEVFTDEVLKTLPGYIAVGHVRYPTKGAATKFNTQPHLVETLFGPSYALASNGDLVNYDQIRARLEAENVYFNSDNDGELLVKYLAWQIIAKNKDVVEAIRCLMKDIKGAYSCVFCTRKELYMFRDPLSIRPMIWGKNINGDVVVASESCVLDILDVNGRSEVPAAGIIEVNADGVKVIGNNPAQYRQQNHHSYCVFEHIYFSRPDSYHFGENVFEVREDIGRKLAEQDKGLEADCVVPVPDSANFMAVGYSAASGIPLSLGLIRNHYIGRTFIKPEQTIRDESVRQKFNVLPNFFKGKKVVLVDDSIVRGTTIRKIVRMIKLAGAEEIHLRIGSPAICYSCYYGIDTPHREELAANRYSLEEIKERIGVNSLKYLDMNSLRECLKEPDEYCYACFDGKYPLEKE</sequence>
<dbReference type="EC" id="2.4.2.14" evidence="1"/>
<gene>
    <name evidence="1" type="primary">purF</name>
    <name evidence="1" type="ORF">E0946_01930</name>
</gene>
<accession>A0AC61QKJ2</accession>
<dbReference type="EMBL" id="SMOG01000002">
    <property type="protein sequence ID" value="TDF74209.1"/>
    <property type="molecule type" value="Genomic_DNA"/>
</dbReference>
<keyword evidence="1" id="KW-0328">Glycosyltransferase</keyword>
<keyword evidence="1" id="KW-0808">Transferase</keyword>
<reference evidence="1" key="1">
    <citation type="submission" date="2019-03" db="EMBL/GenBank/DDBJ databases">
        <title>Candidatus Syntrophosphaera thermopropionivorans: a novel player in syntrophic propionate oxidation during anaerobic digestion.</title>
        <authorList>
            <person name="Dyksma S."/>
        </authorList>
    </citation>
    <scope>NUCLEOTIDE SEQUENCE</scope>
    <source>
        <strain evidence="1">W5</strain>
    </source>
</reference>
<protein>
    <submittedName>
        <fullName evidence="1">Amidophosphoribosyltransferase</fullName>
        <ecNumber evidence="1">2.4.2.14</ecNumber>
    </submittedName>
</protein>
<evidence type="ECO:0000313" key="2">
    <source>
        <dbReference type="Proteomes" id="UP000294588"/>
    </source>
</evidence>
<comment type="caution">
    <text evidence="1">The sequence shown here is derived from an EMBL/GenBank/DDBJ whole genome shotgun (WGS) entry which is preliminary data.</text>
</comment>